<organism evidence="1 2">
    <name type="scientific">Acinetobacter lwoffii NIPH 478</name>
    <dbReference type="NCBI Taxonomy" id="1217668"/>
    <lineage>
        <taxon>Bacteria</taxon>
        <taxon>Pseudomonadati</taxon>
        <taxon>Pseudomonadota</taxon>
        <taxon>Gammaproteobacteria</taxon>
        <taxon>Moraxellales</taxon>
        <taxon>Moraxellaceae</taxon>
        <taxon>Acinetobacter</taxon>
    </lineage>
</organism>
<dbReference type="Proteomes" id="UP000018416">
    <property type="component" value="Unassembled WGS sequence"/>
</dbReference>
<comment type="caution">
    <text evidence="1">The sequence shown here is derived from an EMBL/GenBank/DDBJ whole genome shotgun (WGS) entry which is preliminary data.</text>
</comment>
<reference evidence="1 2" key="1">
    <citation type="submission" date="2013-02" db="EMBL/GenBank/DDBJ databases">
        <title>The Genome Sequence of Acinetobacter lwoffii NIPH 478.</title>
        <authorList>
            <consortium name="The Broad Institute Genome Sequencing Platform"/>
            <consortium name="The Broad Institute Genome Sequencing Center for Infectious Disease"/>
            <person name="Cerqueira G."/>
            <person name="Feldgarden M."/>
            <person name="Courvalin P."/>
            <person name="Perichon B."/>
            <person name="Grillot-Courvalin C."/>
            <person name="Clermont D."/>
            <person name="Rocha E."/>
            <person name="Yoon E.-J."/>
            <person name="Nemec A."/>
            <person name="Walker B."/>
            <person name="Young S.K."/>
            <person name="Zeng Q."/>
            <person name="Gargeya S."/>
            <person name="Fitzgerald M."/>
            <person name="Haas B."/>
            <person name="Abouelleil A."/>
            <person name="Alvarado L."/>
            <person name="Arachchi H.M."/>
            <person name="Berlin A.M."/>
            <person name="Chapman S.B."/>
            <person name="Dewar J."/>
            <person name="Goldberg J."/>
            <person name="Griggs A."/>
            <person name="Gujja S."/>
            <person name="Hansen M."/>
            <person name="Howarth C."/>
            <person name="Imamovic A."/>
            <person name="Larimer J."/>
            <person name="McCowan C."/>
            <person name="Murphy C."/>
            <person name="Neiman D."/>
            <person name="Pearson M."/>
            <person name="Priest M."/>
            <person name="Roberts A."/>
            <person name="Saif S."/>
            <person name="Shea T."/>
            <person name="Sisk P."/>
            <person name="Sykes S."/>
            <person name="Wortman J."/>
            <person name="Nusbaum C."/>
            <person name="Birren B."/>
        </authorList>
    </citation>
    <scope>NUCLEOTIDE SEQUENCE [LARGE SCALE GENOMIC DNA]</scope>
    <source>
        <strain evidence="1 2">NIPH 478</strain>
    </source>
</reference>
<dbReference type="HOGENOM" id="CLU_044833_0_0_6"/>
<evidence type="ECO:0000313" key="1">
    <source>
        <dbReference type="EMBL" id="ENW31861.1"/>
    </source>
</evidence>
<evidence type="ECO:0000313" key="2">
    <source>
        <dbReference type="Proteomes" id="UP000018416"/>
    </source>
</evidence>
<dbReference type="InterPro" id="IPR029470">
    <property type="entry name" value="PDDEXK_4"/>
</dbReference>
<proteinExistence type="predicted"/>
<name>N9HQN1_ACILW</name>
<dbReference type="Pfam" id="PF14281">
    <property type="entry name" value="PDDEXK_4"/>
    <property type="match status" value="1"/>
</dbReference>
<sequence>MDMPNIFRYATKELSQDAFICWLLSHADPKYINVDEELKKCALSLIEAFFELEDKEMPEKFENFSLSKQYKNIDILLKINEFSIIIEDKTRTKAHGDQLIRYKNIIASEVGEENILAIFFKTHDQSNYKKEINDGFKIFSRDKLIAVLDKFEDVSSEIFNDFKDYIKSIEKEVNAFVVKENWNHKNWIGFFKYLQKELKRGDWDYVSNPNKGFMGYWWAFQKNESCWQYLQIQENELVLKINALGNSKYRKYRDHCYKHFLEYSKIENLAFSKPQKFGSGNTITILTTQYMVKDPETSLIDLNATVENLKLYTRFIEKYALKDIDFSSL</sequence>
<accession>N9HQN1</accession>
<gene>
    <name evidence="1" type="ORF">F923_00896</name>
</gene>
<protein>
    <recommendedName>
        <fullName evidence="3">PD-(D/E)XK nuclease superfamily protein</fullName>
    </recommendedName>
</protein>
<dbReference type="AlphaFoldDB" id="N9HQN1"/>
<dbReference type="EMBL" id="APQU01000008">
    <property type="protein sequence ID" value="ENW31861.1"/>
    <property type="molecule type" value="Genomic_DNA"/>
</dbReference>
<dbReference type="PATRIC" id="fig|1217668.3.peg.868"/>
<dbReference type="RefSeq" id="WP_005106644.1">
    <property type="nucleotide sequence ID" value="NZ_KB849835.1"/>
</dbReference>
<evidence type="ECO:0008006" key="3">
    <source>
        <dbReference type="Google" id="ProtNLM"/>
    </source>
</evidence>